<keyword evidence="3" id="KW-1185">Reference proteome</keyword>
<gene>
    <name evidence="2" type="ORF">GCM10010121_043880</name>
</gene>
<dbReference type="InterPro" id="IPR036249">
    <property type="entry name" value="Thioredoxin-like_sf"/>
</dbReference>
<comment type="caution">
    <text evidence="2">The sequence shown here is derived from an EMBL/GenBank/DDBJ whole genome shotgun (WGS) entry which is preliminary data.</text>
</comment>
<dbReference type="SUPFAM" id="SSF52833">
    <property type="entry name" value="Thioredoxin-like"/>
    <property type="match status" value="1"/>
</dbReference>
<accession>A0A917KU23</accession>
<dbReference type="InterPro" id="IPR010296">
    <property type="entry name" value="DUF899_thioredox"/>
</dbReference>
<organism evidence="2 3">
    <name type="scientific">Streptomyces brasiliensis</name>
    <dbReference type="NCBI Taxonomy" id="1954"/>
    <lineage>
        <taxon>Bacteria</taxon>
        <taxon>Bacillati</taxon>
        <taxon>Actinomycetota</taxon>
        <taxon>Actinomycetes</taxon>
        <taxon>Kitasatosporales</taxon>
        <taxon>Streptomycetaceae</taxon>
        <taxon>Streptomyces</taxon>
    </lineage>
</organism>
<reference evidence="2" key="1">
    <citation type="journal article" date="2014" name="Int. J. Syst. Evol. Microbiol.">
        <title>Complete genome sequence of Corynebacterium casei LMG S-19264T (=DSM 44701T), isolated from a smear-ripened cheese.</title>
        <authorList>
            <consortium name="US DOE Joint Genome Institute (JGI-PGF)"/>
            <person name="Walter F."/>
            <person name="Albersmeier A."/>
            <person name="Kalinowski J."/>
            <person name="Ruckert C."/>
        </authorList>
    </citation>
    <scope>NUCLEOTIDE SEQUENCE</scope>
    <source>
        <strain evidence="2">JCM 3086</strain>
    </source>
</reference>
<dbReference type="AlphaFoldDB" id="A0A917KU23"/>
<evidence type="ECO:0000313" key="3">
    <source>
        <dbReference type="Proteomes" id="UP000657574"/>
    </source>
</evidence>
<dbReference type="Gene3D" id="3.40.30.10">
    <property type="entry name" value="Glutaredoxin"/>
    <property type="match status" value="1"/>
</dbReference>
<dbReference type="RefSeq" id="WP_189312903.1">
    <property type="nucleotide sequence ID" value="NZ_BMQA01000013.1"/>
</dbReference>
<evidence type="ECO:0008006" key="4">
    <source>
        <dbReference type="Google" id="ProtNLM"/>
    </source>
</evidence>
<sequence>MRPTNLTGESADYVSAREELRQAEIELMRQRERVAGLRRRLPPGPVVEDYVFEEGPADLEEGDAPTRTVRLSELFTRPGRDLVVYHLMYGKKQTEPCPMCTMWCDGFNGVAQHIAQNVDFAVVAAADPPALRAHARNRNWTNLRLLSAGAGTFKYDLGSEDADGNQDSTVSVFTRDDDGSVRHFYSAHPRMSDDIDQRGIDLLNPVWHILDLTRRGRGDWFAALGYA</sequence>
<reference evidence="2" key="2">
    <citation type="submission" date="2020-09" db="EMBL/GenBank/DDBJ databases">
        <authorList>
            <person name="Sun Q."/>
            <person name="Ohkuma M."/>
        </authorList>
    </citation>
    <scope>NUCLEOTIDE SEQUENCE</scope>
    <source>
        <strain evidence="2">JCM 3086</strain>
    </source>
</reference>
<evidence type="ECO:0000313" key="2">
    <source>
        <dbReference type="EMBL" id="GGJ27779.1"/>
    </source>
</evidence>
<dbReference type="Proteomes" id="UP000657574">
    <property type="component" value="Unassembled WGS sequence"/>
</dbReference>
<name>A0A917KU23_9ACTN</name>
<dbReference type="EMBL" id="BMQA01000013">
    <property type="protein sequence ID" value="GGJ27779.1"/>
    <property type="molecule type" value="Genomic_DNA"/>
</dbReference>
<protein>
    <recommendedName>
        <fullName evidence="4">DUF899 domain-containing protein</fullName>
    </recommendedName>
</protein>
<evidence type="ECO:0000256" key="1">
    <source>
        <dbReference type="SAM" id="Coils"/>
    </source>
</evidence>
<dbReference type="Pfam" id="PF05988">
    <property type="entry name" value="DUF899"/>
    <property type="match status" value="1"/>
</dbReference>
<feature type="coiled-coil region" evidence="1">
    <location>
        <begin position="6"/>
        <end position="40"/>
    </location>
</feature>
<proteinExistence type="predicted"/>
<keyword evidence="1" id="KW-0175">Coiled coil</keyword>